<dbReference type="Proteomes" id="UP000824596">
    <property type="component" value="Unassembled WGS sequence"/>
</dbReference>
<keyword evidence="3" id="KW-1185">Reference proteome</keyword>
<feature type="compositionally biased region" description="Basic and acidic residues" evidence="1">
    <location>
        <begin position="178"/>
        <end position="199"/>
    </location>
</feature>
<dbReference type="AlphaFoldDB" id="A0A9P8N949"/>
<evidence type="ECO:0000313" key="3">
    <source>
        <dbReference type="Proteomes" id="UP000824596"/>
    </source>
</evidence>
<feature type="compositionally biased region" description="Low complexity" evidence="1">
    <location>
        <begin position="52"/>
        <end position="63"/>
    </location>
</feature>
<feature type="region of interest" description="Disordered" evidence="1">
    <location>
        <begin position="18"/>
        <end position="91"/>
    </location>
</feature>
<feature type="compositionally biased region" description="Basic and acidic residues" evidence="1">
    <location>
        <begin position="209"/>
        <end position="218"/>
    </location>
</feature>
<reference evidence="2" key="1">
    <citation type="submission" date="2021-09" db="EMBL/GenBank/DDBJ databases">
        <title>A high-quality genome of the endoparasitic fungus Hirsutella rhossiliensis with a comparison of Hirsutella genomes reveals transposable elements contributing to genome size variation.</title>
        <authorList>
            <person name="Lin R."/>
            <person name="Jiao Y."/>
            <person name="Sun X."/>
            <person name="Ling J."/>
            <person name="Xie B."/>
            <person name="Cheng X."/>
        </authorList>
    </citation>
    <scope>NUCLEOTIDE SEQUENCE</scope>
    <source>
        <strain evidence="2">HR02</strain>
    </source>
</reference>
<gene>
    <name evidence="2" type="ORF">HRG_01439</name>
</gene>
<dbReference type="RefSeq" id="XP_044726310.1">
    <property type="nucleotide sequence ID" value="XM_044859910.1"/>
</dbReference>
<organism evidence="2 3">
    <name type="scientific">Hirsutella rhossiliensis</name>
    <dbReference type="NCBI Taxonomy" id="111463"/>
    <lineage>
        <taxon>Eukaryota</taxon>
        <taxon>Fungi</taxon>
        <taxon>Dikarya</taxon>
        <taxon>Ascomycota</taxon>
        <taxon>Pezizomycotina</taxon>
        <taxon>Sordariomycetes</taxon>
        <taxon>Hypocreomycetidae</taxon>
        <taxon>Hypocreales</taxon>
        <taxon>Ophiocordycipitaceae</taxon>
        <taxon>Hirsutella</taxon>
    </lineage>
</organism>
<feature type="region of interest" description="Disordered" evidence="1">
    <location>
        <begin position="166"/>
        <end position="218"/>
    </location>
</feature>
<evidence type="ECO:0000313" key="2">
    <source>
        <dbReference type="EMBL" id="KAH0968797.1"/>
    </source>
</evidence>
<proteinExistence type="predicted"/>
<dbReference type="OrthoDB" id="4927978at2759"/>
<sequence>MGKSNLTFFDMLGLQVREEEASGSDWQSDDSEGNLRDFVRKEKDAEEPPLTSGSLASNSSGSSYRDEKTGIDDYGARKYKSDKSPRRQSVSDMAVHCSTAVNDAMSYSSCHCCGVHIHLPQNFHPYVFAAHLKSAVPAVDDFMHSLRSLRNELDLCDGLGKGHTAGAGAGDQGCHRGAKSERHGTRRCSKDVADGHPSHEQSNANADGSTREKKAVEDTLARLVL</sequence>
<accession>A0A9P8N949</accession>
<evidence type="ECO:0000256" key="1">
    <source>
        <dbReference type="SAM" id="MobiDB-lite"/>
    </source>
</evidence>
<protein>
    <submittedName>
        <fullName evidence="2">Uncharacterized protein</fullName>
    </submittedName>
</protein>
<comment type="caution">
    <text evidence="2">The sequence shown here is derived from an EMBL/GenBank/DDBJ whole genome shotgun (WGS) entry which is preliminary data.</text>
</comment>
<name>A0A9P8N949_9HYPO</name>
<dbReference type="EMBL" id="JAIZPD010000001">
    <property type="protein sequence ID" value="KAH0968797.1"/>
    <property type="molecule type" value="Genomic_DNA"/>
</dbReference>
<feature type="compositionally biased region" description="Basic and acidic residues" evidence="1">
    <location>
        <begin position="64"/>
        <end position="85"/>
    </location>
</feature>
<dbReference type="GeneID" id="68350568"/>
<feature type="compositionally biased region" description="Basic and acidic residues" evidence="1">
    <location>
        <begin position="33"/>
        <end position="46"/>
    </location>
</feature>